<dbReference type="AlphaFoldDB" id="A0A553Q4P1"/>
<gene>
    <name evidence="1" type="ORF">DNTS_010866</name>
</gene>
<reference evidence="1 2" key="1">
    <citation type="journal article" date="2019" name="Sci. Data">
        <title>Hybrid genome assembly and annotation of Danionella translucida.</title>
        <authorList>
            <person name="Kadobianskyi M."/>
            <person name="Schulze L."/>
            <person name="Schuelke M."/>
            <person name="Judkewitz B."/>
        </authorList>
    </citation>
    <scope>NUCLEOTIDE SEQUENCE [LARGE SCALE GENOMIC DNA]</scope>
    <source>
        <strain evidence="1 2">Bolton</strain>
    </source>
</reference>
<dbReference type="Proteomes" id="UP000316079">
    <property type="component" value="Unassembled WGS sequence"/>
</dbReference>
<evidence type="ECO:0000313" key="1">
    <source>
        <dbReference type="EMBL" id="TRY84896.1"/>
    </source>
</evidence>
<comment type="caution">
    <text evidence="1">The sequence shown here is derived from an EMBL/GenBank/DDBJ whole genome shotgun (WGS) entry which is preliminary data.</text>
</comment>
<accession>A0A553Q4P1</accession>
<dbReference type="OrthoDB" id="205623at2759"/>
<sequence>MTSSSKVMASPEAHVAIGTPQTLASQLALLLSNFVALHPFVVLGQELVWVPPEVLVNEIHLDLENKNIEEPEDHGVAPFSSSYLSTNPYCDVPQHDEKANIAHHHHDAHSHLPRPLILLHKIGIQQRHAAHDQHTRKAD</sequence>
<evidence type="ECO:0000313" key="2">
    <source>
        <dbReference type="Proteomes" id="UP000316079"/>
    </source>
</evidence>
<dbReference type="EMBL" id="SRMA01026350">
    <property type="protein sequence ID" value="TRY84896.1"/>
    <property type="molecule type" value="Genomic_DNA"/>
</dbReference>
<protein>
    <submittedName>
        <fullName evidence="1">Uncharacterized protein</fullName>
    </submittedName>
</protein>
<proteinExistence type="predicted"/>
<keyword evidence="2" id="KW-1185">Reference proteome</keyword>
<name>A0A553Q4P1_9TELE</name>
<organism evidence="1 2">
    <name type="scientific">Danionella cerebrum</name>
    <dbReference type="NCBI Taxonomy" id="2873325"/>
    <lineage>
        <taxon>Eukaryota</taxon>
        <taxon>Metazoa</taxon>
        <taxon>Chordata</taxon>
        <taxon>Craniata</taxon>
        <taxon>Vertebrata</taxon>
        <taxon>Euteleostomi</taxon>
        <taxon>Actinopterygii</taxon>
        <taxon>Neopterygii</taxon>
        <taxon>Teleostei</taxon>
        <taxon>Ostariophysi</taxon>
        <taxon>Cypriniformes</taxon>
        <taxon>Danionidae</taxon>
        <taxon>Danioninae</taxon>
        <taxon>Danionella</taxon>
    </lineage>
</organism>
<feature type="non-terminal residue" evidence="1">
    <location>
        <position position="139"/>
    </location>
</feature>